<name>A0ACC2L8I4_PERAE</name>
<dbReference type="Proteomes" id="UP001234297">
    <property type="component" value="Chromosome 7"/>
</dbReference>
<gene>
    <name evidence="1" type="ORF">MRB53_022677</name>
</gene>
<evidence type="ECO:0000313" key="2">
    <source>
        <dbReference type="Proteomes" id="UP001234297"/>
    </source>
</evidence>
<proteinExistence type="predicted"/>
<sequence length="2325" mass="261025">MPLSSDLLDDSLDVGNGGAGISLKINQEAQELFRGIWPNPSADVSGGREVFYCFGKGEEAMEKGKSQGDLADIVLKWSIKDVLNKDLFKDEMARIPNTFQSIRHYFQSYVTPLLEETRADMFSNIENLSRATTLKIEESKRRHKEEGFVYNIEVGPLKSSTPNSTSSVGGKEPFMPQRDDVFVLTETKPKVAYDLAKEPSSYHVAVVTNVKAGQSGPRFKVRVKASKPIVLPESDNNKRFLLAVLVMNIKTNGRIWKSLCSDRTMHRNSNVIEDVLQPDSMVMGRCNLCSSRQDIHVEGINLQRKLLSFELNESQMGAVLTSLYSRQCSGKHSVKLIWGPPGTGKTKTVSVLLWALLQMKCRTLTCAPTNVAVQEVASRLVRLVRKSCPTSDCSLGGILLFGNKKRMNIDDDLEDVFLDHRVDRLEECFAPSSGWSHHLNSMIEFLEDCVRSYKLYLGNEKKEGEKDSSNEKKKGEDDLLKFHKFVQQRFSLKAKGLLKCIRVLVTHLPATFLSRINYNLLTNVCDFLQTFESLLGKATIADKELEEAFAHSEELNDATSQHNGREDKSSTVLLLSKIRSDCLQLLRSLRESLKIPQGLGKHLIQELCFKGASLILCTVSTSFRLHSVEMDPLEMLVIDEAAQLKECESMIPLQLLGIRRAILIGDECQLSAMVKSKVSESAGFGRSLFERLSSLGLAKDLLNMQYRMHPSISSFPNANFYNNNILDGPNVKDPDYKRHYLPARMYGFYSFINVAEGMEEFSGQSPKNVVEVAVVLQLVRSLFEASLSSKQKLSVGVVCPYSAQVSEIQEKLGKTYETYIDFTVSVKSIDGFQGGEEDVIIISTVRSNRKGAVGFLSNLQRTNVALTRARHCLWIVGNGLTLSNSGYVWKKVVLDAKVRGCYFNAEDDTHLAEAIISAVIEIGQFNHLLDSNSLLFNKAKWKVEFTDNFKISFAKIMKTGIGKEVIELIMKLSSGWRPKSEDVVKGCSFRLLKQFGVNGRHLIWAVDILKEDSHYIQVLKIWDIVPLAEIPKLVVRSNAMIGMYTEDHKLKCRFKCKEGELVVPMNWKTTPDAALPKNRNRSIEDLSSHLNSLKLGKDHSASTSQPRREKIENLKEKDTGRWRILTFDQVFYCFGEGEEGMEKGKSQGDLADIVLKWPIKDVLNKDLFKDKMARIPNTFQSIDHYFQSYVTPLLEETRADMCSNMENLSQATTLKIEESKRQHKEEGCVYDIKVGPLISSTPNSTSTVGGKEPFIPERDDFFVLTETKPQVAYDLVKEQSSYHVAVVTYAEAGQSGPRFKVQVKASKPIVLPGSDNNKKFLLAVLVMNIKSHGRIWKSLCSDPNMHRNTNVIKDVLQPDPMVVGRCNLCSSRQEIHVEGINLHKELLSFGLNESQMDAVLTSLYARQCSGEHSVKLIWGPPGTGKTKTASVLLWALLQMKCRTLTCAPTNVAVREVASRLVRLVRESCPTSDCSLGDILLFGNKKRMNIDDDLEDVFLDHRVDRLEKCFAPSSGWSDHLNSMIEFLEGCVDSYKLYLENEKKEGEEDSLNEKKEGDSLKGRKEGEEDSLNERKEGEEDSLNGTKEGEEDSLNGTKEGEEDSSNEKKEGDEDSLNKKKEGEEDSSHEKKEGEEDSLYEKKEGEEDSLNKKEKGEEDSSHERKKEEEDLLTFRKFVQQRFSLETKGLLECIRILVTDVPTALLGINYKRLTNLHHSLQSFESLLSTASIADKEPEEVLAHSEELNSATSQLKGREDKGSTLLSLGKATVADKELEEVFAHSEELNDATSQPKGREDKSSMALSLCKIRSDCLRLLRSLRGSLKIPQGLQKDVIQEVCFKGASLILCTVSTSFRLHSLKMDPLEMLVIDEAAQLKECESTIPLQLLGIRRAILIGDECQLSAMVQSKVSESAGFGRSLFERLSSLGLRMDLLNMQYRMHPSISSFPNANFYNNKILDGPNVKDPDYERRYLPARMYGSYSFINVVEGTEVFDRHSPKNVVEIAVVLQLVRSLFEASLSLKQKLSVGVVCPYSAQVSEIQEKLGKTYETYSDFTVSVKSIDGFQGGEEDVIIISTIRSNSKGQVGFLSNLQRTNVALTRARHCLWIVGNGLTLSNSGCVWKNVVLDAKNRGCYFNAVEDAQLAEAIVSAVTDSNSLLFNKAKWKVEFTDNFRISFAKIMKTGIRKTVIELIMKLSSGWRPKNEDVVKGCSFQLLKQFGVNGQYLIWAVDILKEDSNYIQVLKIWDIVPLAEIPNLVVHLNAMIGMYTEDQKLKCGFRCKEGELVVPMTWKTTPDAALPKNHNIIIEDLSSHLNSLKLDKDHSASTSQPR</sequence>
<accession>A0ACC2L8I4</accession>
<evidence type="ECO:0000313" key="1">
    <source>
        <dbReference type="EMBL" id="KAJ8629354.1"/>
    </source>
</evidence>
<keyword evidence="2" id="KW-1185">Reference proteome</keyword>
<protein>
    <submittedName>
        <fullName evidence="1">Uncharacterized protein</fullName>
    </submittedName>
</protein>
<dbReference type="EMBL" id="CM056815">
    <property type="protein sequence ID" value="KAJ8629354.1"/>
    <property type="molecule type" value="Genomic_DNA"/>
</dbReference>
<comment type="caution">
    <text evidence="1">The sequence shown here is derived from an EMBL/GenBank/DDBJ whole genome shotgun (WGS) entry which is preliminary data.</text>
</comment>
<organism evidence="1 2">
    <name type="scientific">Persea americana</name>
    <name type="common">Avocado</name>
    <dbReference type="NCBI Taxonomy" id="3435"/>
    <lineage>
        <taxon>Eukaryota</taxon>
        <taxon>Viridiplantae</taxon>
        <taxon>Streptophyta</taxon>
        <taxon>Embryophyta</taxon>
        <taxon>Tracheophyta</taxon>
        <taxon>Spermatophyta</taxon>
        <taxon>Magnoliopsida</taxon>
        <taxon>Magnoliidae</taxon>
        <taxon>Laurales</taxon>
        <taxon>Lauraceae</taxon>
        <taxon>Persea</taxon>
    </lineage>
</organism>
<reference evidence="1 2" key="1">
    <citation type="journal article" date="2022" name="Hortic Res">
        <title>A haplotype resolved chromosomal level avocado genome allows analysis of novel avocado genes.</title>
        <authorList>
            <person name="Nath O."/>
            <person name="Fletcher S.J."/>
            <person name="Hayward A."/>
            <person name="Shaw L.M."/>
            <person name="Masouleh A.K."/>
            <person name="Furtado A."/>
            <person name="Henry R.J."/>
            <person name="Mitter N."/>
        </authorList>
    </citation>
    <scope>NUCLEOTIDE SEQUENCE [LARGE SCALE GENOMIC DNA]</scope>
    <source>
        <strain evidence="2">cv. Hass</strain>
    </source>
</reference>